<evidence type="ECO:0000256" key="1">
    <source>
        <dbReference type="SAM" id="MobiDB-lite"/>
    </source>
</evidence>
<feature type="compositionally biased region" description="Basic and acidic residues" evidence="1">
    <location>
        <begin position="96"/>
        <end position="107"/>
    </location>
</feature>
<reference evidence="2 3" key="1">
    <citation type="submission" date="2016-09" db="EMBL/GenBank/DDBJ databases">
        <title>Extensive genetic diversity and differential bi-allelic expression allows diatom success in the polar Southern Ocean.</title>
        <authorList>
            <consortium name="DOE Joint Genome Institute"/>
            <person name="Mock T."/>
            <person name="Otillar R.P."/>
            <person name="Strauss J."/>
            <person name="Dupont C."/>
            <person name="Frickenhaus S."/>
            <person name="Maumus F."/>
            <person name="Mcmullan M."/>
            <person name="Sanges R."/>
            <person name="Schmutz J."/>
            <person name="Toseland A."/>
            <person name="Valas R."/>
            <person name="Veluchamy A."/>
            <person name="Ward B.J."/>
            <person name="Allen A."/>
            <person name="Barry K."/>
            <person name="Falciatore A."/>
            <person name="Ferrante M."/>
            <person name="Fortunato A.E."/>
            <person name="Gloeckner G."/>
            <person name="Gruber A."/>
            <person name="Hipkin R."/>
            <person name="Janech M."/>
            <person name="Kroth P."/>
            <person name="Leese F."/>
            <person name="Lindquist E."/>
            <person name="Lyon B.R."/>
            <person name="Martin J."/>
            <person name="Mayer C."/>
            <person name="Parker M."/>
            <person name="Quesneville H."/>
            <person name="Raymond J."/>
            <person name="Uhlig C."/>
            <person name="Valentin K.U."/>
            <person name="Worden A.Z."/>
            <person name="Armbrust E.V."/>
            <person name="Bowler C."/>
            <person name="Green B."/>
            <person name="Moulton V."/>
            <person name="Van Oosterhout C."/>
            <person name="Grigoriev I."/>
        </authorList>
    </citation>
    <scope>NUCLEOTIDE SEQUENCE [LARGE SCALE GENOMIC DNA]</scope>
    <source>
        <strain evidence="2 3">CCMP1102</strain>
    </source>
</reference>
<sequence length="238" mass="27886">MGSSNLHQCVHHQVLQLQRKSSMKKLNSNVDHNGDHHKGDQKDKNRPHVQFTTIEVRTHSLCIGDNPGGGQFGALGAPISLDWEYDTEHESYNLDEYEERHHNDHNDTTNSSSSKRRSRHQSNGNKLKQWQLILQPFEREFILIHKLGYTKEEINIQRKMIKIDRNQRKHTRRIMIFEPIEIGLEHFRKWRKNRNNNNNININAKTTKDEPQRSPSMDTSTSSSESTSFSCSYCQENK</sequence>
<gene>
    <name evidence="2" type="ORF">FRACYDRAFT_237961</name>
</gene>
<keyword evidence="3" id="KW-1185">Reference proteome</keyword>
<dbReference type="KEGG" id="fcy:FRACYDRAFT_237961"/>
<accession>A0A1E7FH95</accession>
<name>A0A1E7FH95_9STRA</name>
<evidence type="ECO:0000313" key="2">
    <source>
        <dbReference type="EMBL" id="OEU17542.1"/>
    </source>
</evidence>
<feature type="region of interest" description="Disordered" evidence="1">
    <location>
        <begin position="195"/>
        <end position="238"/>
    </location>
</feature>
<evidence type="ECO:0000313" key="3">
    <source>
        <dbReference type="Proteomes" id="UP000095751"/>
    </source>
</evidence>
<organism evidence="2 3">
    <name type="scientific">Fragilariopsis cylindrus CCMP1102</name>
    <dbReference type="NCBI Taxonomy" id="635003"/>
    <lineage>
        <taxon>Eukaryota</taxon>
        <taxon>Sar</taxon>
        <taxon>Stramenopiles</taxon>
        <taxon>Ochrophyta</taxon>
        <taxon>Bacillariophyta</taxon>
        <taxon>Bacillariophyceae</taxon>
        <taxon>Bacillariophycidae</taxon>
        <taxon>Bacillariales</taxon>
        <taxon>Bacillariaceae</taxon>
        <taxon>Fragilariopsis</taxon>
    </lineage>
</organism>
<feature type="region of interest" description="Disordered" evidence="1">
    <location>
        <begin position="26"/>
        <end position="47"/>
    </location>
</feature>
<protein>
    <submittedName>
        <fullName evidence="2">Uncharacterized protein</fullName>
    </submittedName>
</protein>
<feature type="compositionally biased region" description="Basic and acidic residues" evidence="1">
    <location>
        <begin position="32"/>
        <end position="46"/>
    </location>
</feature>
<dbReference type="Proteomes" id="UP000095751">
    <property type="component" value="Unassembled WGS sequence"/>
</dbReference>
<feature type="compositionally biased region" description="Low complexity" evidence="1">
    <location>
        <begin position="214"/>
        <end position="232"/>
    </location>
</feature>
<dbReference type="InParanoid" id="A0A1E7FH95"/>
<feature type="region of interest" description="Disordered" evidence="1">
    <location>
        <begin position="96"/>
        <end position="125"/>
    </location>
</feature>
<dbReference type="AlphaFoldDB" id="A0A1E7FH95"/>
<proteinExistence type="predicted"/>
<dbReference type="EMBL" id="KV784357">
    <property type="protein sequence ID" value="OEU17542.1"/>
    <property type="molecule type" value="Genomic_DNA"/>
</dbReference>